<reference evidence="7" key="1">
    <citation type="journal article" date="2023" name="Science">
        <title>Genome structures resolve the early diversification of teleost fishes.</title>
        <authorList>
            <person name="Parey E."/>
            <person name="Louis A."/>
            <person name="Montfort J."/>
            <person name="Bouchez O."/>
            <person name="Roques C."/>
            <person name="Iampietro C."/>
            <person name="Lluch J."/>
            <person name="Castinel A."/>
            <person name="Donnadieu C."/>
            <person name="Desvignes T."/>
            <person name="Floi Bucao C."/>
            <person name="Jouanno E."/>
            <person name="Wen M."/>
            <person name="Mejri S."/>
            <person name="Dirks R."/>
            <person name="Jansen H."/>
            <person name="Henkel C."/>
            <person name="Chen W.J."/>
            <person name="Zahm M."/>
            <person name="Cabau C."/>
            <person name="Klopp C."/>
            <person name="Thompson A.W."/>
            <person name="Robinson-Rechavi M."/>
            <person name="Braasch I."/>
            <person name="Lecointre G."/>
            <person name="Bobe J."/>
            <person name="Postlethwait J.H."/>
            <person name="Berthelot C."/>
            <person name="Roest Crollius H."/>
            <person name="Guiguen Y."/>
        </authorList>
    </citation>
    <scope>NUCLEOTIDE SEQUENCE</scope>
    <source>
        <strain evidence="7">NC1722</strain>
    </source>
</reference>
<keyword evidence="4" id="KW-0966">Cell projection</keyword>
<dbReference type="InterPro" id="IPR026507">
    <property type="entry name" value="PIRC1/2"/>
</dbReference>
<comment type="caution">
    <text evidence="7">The sequence shown here is derived from an EMBL/GenBank/DDBJ whole genome shotgun (WGS) entry which is preliminary data.</text>
</comment>
<evidence type="ECO:0000313" key="8">
    <source>
        <dbReference type="Proteomes" id="UP001221898"/>
    </source>
</evidence>
<protein>
    <submittedName>
        <fullName evidence="7">Uncharacterized protein</fullName>
    </submittedName>
</protein>
<evidence type="ECO:0000256" key="2">
    <source>
        <dbReference type="ARBA" id="ARBA00022490"/>
    </source>
</evidence>
<organism evidence="7 8">
    <name type="scientific">Aldrovandia affinis</name>
    <dbReference type="NCBI Taxonomy" id="143900"/>
    <lineage>
        <taxon>Eukaryota</taxon>
        <taxon>Metazoa</taxon>
        <taxon>Chordata</taxon>
        <taxon>Craniata</taxon>
        <taxon>Vertebrata</taxon>
        <taxon>Euteleostomi</taxon>
        <taxon>Actinopterygii</taxon>
        <taxon>Neopterygii</taxon>
        <taxon>Teleostei</taxon>
        <taxon>Notacanthiformes</taxon>
        <taxon>Halosauridae</taxon>
        <taxon>Aldrovandia</taxon>
    </lineage>
</organism>
<keyword evidence="3" id="KW-0206">Cytoskeleton</keyword>
<evidence type="ECO:0000256" key="6">
    <source>
        <dbReference type="SAM" id="MobiDB-lite"/>
    </source>
</evidence>
<keyword evidence="8" id="KW-1185">Reference proteome</keyword>
<evidence type="ECO:0000256" key="4">
    <source>
        <dbReference type="ARBA" id="ARBA00023273"/>
    </source>
</evidence>
<keyword evidence="2" id="KW-0963">Cytoplasm</keyword>
<proteinExistence type="inferred from homology"/>
<evidence type="ECO:0000313" key="7">
    <source>
        <dbReference type="EMBL" id="KAJ8392727.1"/>
    </source>
</evidence>
<dbReference type="GO" id="GO:0035082">
    <property type="term" value="P:axoneme assembly"/>
    <property type="evidence" value="ECO:0007669"/>
    <property type="project" value="InterPro"/>
</dbReference>
<sequence>MNTEGEKSTEDRNIPVKTSDVYTVDQNLPKRFNNPDCFQGYSKKNTHPFYRTTNQTYGARKPTVHEMPTAFHGDNRRFTDHMLKSGMYRDGCLNTSVDTGKVVRPSNNVEAQDKIQFHISRSCDGSRPPQM</sequence>
<evidence type="ECO:0000256" key="1">
    <source>
        <dbReference type="ARBA" id="ARBA00004430"/>
    </source>
</evidence>
<dbReference type="EMBL" id="JAINUG010000143">
    <property type="protein sequence ID" value="KAJ8392727.1"/>
    <property type="molecule type" value="Genomic_DNA"/>
</dbReference>
<gene>
    <name evidence="7" type="ORF">AAFF_G00072110</name>
</gene>
<dbReference type="GO" id="GO:0005879">
    <property type="term" value="C:axonemal microtubule"/>
    <property type="evidence" value="ECO:0007669"/>
    <property type="project" value="InterPro"/>
</dbReference>
<feature type="region of interest" description="Disordered" evidence="6">
    <location>
        <begin position="43"/>
        <end position="62"/>
    </location>
</feature>
<name>A0AAD7WD72_9TELE</name>
<evidence type="ECO:0000256" key="5">
    <source>
        <dbReference type="ARBA" id="ARBA00038014"/>
    </source>
</evidence>
<dbReference type="AlphaFoldDB" id="A0AAD7WD72"/>
<dbReference type="Pfam" id="PF14892">
    <property type="entry name" value="PIRC1_2"/>
    <property type="match status" value="1"/>
</dbReference>
<evidence type="ECO:0000256" key="3">
    <source>
        <dbReference type="ARBA" id="ARBA00023212"/>
    </source>
</evidence>
<accession>A0AAD7WD72</accession>
<comment type="subcellular location">
    <subcellularLocation>
        <location evidence="1">Cytoplasm</location>
        <location evidence="1">Cytoskeleton</location>
        <location evidence="1">Cilium axoneme</location>
    </subcellularLocation>
</comment>
<comment type="similarity">
    <text evidence="5">Belongs to the PIERCE1 family.</text>
</comment>
<dbReference type="PANTHER" id="PTHR20899">
    <property type="entry name" value="PIERCE HOMOLOG"/>
    <property type="match status" value="1"/>
</dbReference>
<dbReference type="PANTHER" id="PTHR20899:SF1">
    <property type="entry name" value="PIERCER OF MICROTUBULE WALL 1 PROTEIN"/>
    <property type="match status" value="1"/>
</dbReference>
<dbReference type="Proteomes" id="UP001221898">
    <property type="component" value="Unassembled WGS sequence"/>
</dbReference>